<dbReference type="KEGG" id="bcel:BcellWH2_04569"/>
<protein>
    <submittedName>
        <fullName evidence="1">Uncharacterized protein</fullName>
    </submittedName>
</protein>
<organism evidence="1 2">
    <name type="scientific">Bacteroides cellulosilyticus</name>
    <dbReference type="NCBI Taxonomy" id="246787"/>
    <lineage>
        <taxon>Bacteria</taxon>
        <taxon>Pseudomonadati</taxon>
        <taxon>Bacteroidota</taxon>
        <taxon>Bacteroidia</taxon>
        <taxon>Bacteroidales</taxon>
        <taxon>Bacteroidaceae</taxon>
        <taxon>Bacteroides</taxon>
    </lineage>
</organism>
<dbReference type="AlphaFoldDB" id="A0A0P0GTW8"/>
<dbReference type="RefSeq" id="WP_029428577.1">
    <property type="nucleotide sequence ID" value="NZ_CP012801.1"/>
</dbReference>
<gene>
    <name evidence="1" type="ORF">BcellWH2_04569</name>
</gene>
<dbReference type="SUPFAM" id="SSF56925">
    <property type="entry name" value="OMPA-like"/>
    <property type="match status" value="1"/>
</dbReference>
<reference evidence="1 2" key="1">
    <citation type="journal article" date="2015" name="Science">
        <title>Genetic determinants of in vivo fitness and diet responsiveness in multiple human gut Bacteroides.</title>
        <authorList>
            <person name="Wu M."/>
            <person name="McNulty N.P."/>
            <person name="Rodionov D.A."/>
            <person name="Khoroshkin M.S."/>
            <person name="Griffin N.W."/>
            <person name="Cheng J."/>
            <person name="Latreille P."/>
            <person name="Kerstetter R.A."/>
            <person name="Terrapon N."/>
            <person name="Henrissat B."/>
            <person name="Osterman A.L."/>
            <person name="Gordon J.I."/>
        </authorList>
    </citation>
    <scope>NUCLEOTIDE SEQUENCE [LARGE SCALE GENOMIC DNA]</scope>
    <source>
        <strain evidence="1 2">WH2</strain>
    </source>
</reference>
<dbReference type="Pfam" id="PF13568">
    <property type="entry name" value="OMP_b-brl_2"/>
    <property type="match status" value="1"/>
</dbReference>
<evidence type="ECO:0000313" key="1">
    <source>
        <dbReference type="EMBL" id="ALJ61784.1"/>
    </source>
</evidence>
<dbReference type="InterPro" id="IPR011250">
    <property type="entry name" value="OMP/PagP_B-barrel"/>
</dbReference>
<name>A0A0P0GTW8_9BACE</name>
<dbReference type="PROSITE" id="PS51257">
    <property type="entry name" value="PROKAR_LIPOPROTEIN"/>
    <property type="match status" value="1"/>
</dbReference>
<sequence length="225" mass="25083">MKKKYFIILLLAVGCMSALKAQPLSVVKKDTESSKEQKIIFTGGPILEMNVSNFIHSGIGDSKSKMKFGFSTGGFLNLGISKSFSVQGEMLFHYKTSDFEWSNQTGEYRYWGMEIPVYAMYHYCFSKGNRLHIGIGPYTEFGLGASFKYGGIKQDLYEKDSATGLPALCDSNTGFGIKLGYEFVSGFQINAIYKASVTNLLDENSSRIKMHPQTFSIGIAYRFAK</sequence>
<dbReference type="EMBL" id="CP012801">
    <property type="protein sequence ID" value="ALJ61784.1"/>
    <property type="molecule type" value="Genomic_DNA"/>
</dbReference>
<accession>A0A0P0GTW8</accession>
<dbReference type="PATRIC" id="fig|246787.4.peg.4721"/>
<dbReference type="Proteomes" id="UP000061809">
    <property type="component" value="Chromosome"/>
</dbReference>
<proteinExistence type="predicted"/>
<evidence type="ECO:0000313" key="2">
    <source>
        <dbReference type="Proteomes" id="UP000061809"/>
    </source>
</evidence>
<dbReference type="InterPro" id="IPR025665">
    <property type="entry name" value="Beta-barrel_OMP_2"/>
</dbReference>